<dbReference type="Gene3D" id="3.30.1370.10">
    <property type="entry name" value="K Homology domain, type 1"/>
    <property type="match status" value="1"/>
</dbReference>
<sequence>MARGRIPSASRSRSPSSERRYSRSHSRSPQRLANRRSLTPDYVQLTDADAAFILGKGGKTKEKIGRVSGATLELPQRSLKLEITGEPEARRRAKKYVECVMAQRVGDVIVDESDPHFEKDCTIVPVPTECCGFVTGTNGAFLRMVEQEYGTIMFFVHLKGESERDRRGEERLAIFGERRARRGAELKVMAAIESRLEGHLTEHIEEHTSDSEDWGTDIVRLKMDEVSWALGKKGATRKKLARASGCIVEYVGNCVHMSGTRRERETAGEYLGWVMKQLDGMVDIETDGRDDVTVLTIPQDCVGYVTGNRRATLGRIEDEWGAFMLFMDKKDEKKATAKLAIFGIRRNRRGAELKVMSTVEGKTPGWFTRDTKEGVEDSEWGTDTFLFRGEELSYALGKEGSTKRKLARAAYCLMEYVGDFAYLSGTVAERSRCMRYLKWLLKQRSGTVRLDELRVKKYDDVSQMSVSQDTIPDLMGPRGSNLRAIEDDTGTFLFMARDDATGDDVLVICGHDAAERRRAQYAVQAAEKESKRGGGGRRRDDWGGDRGGGSWSGGGWERDRNDSGRSMPKYSRGDDGYGYGRGGSSDYDDRDVRGGGYGRDYDDRDRRGSGYSRDYDDRDRYGGSGYGRDYDDRDRGGGGGYGREYADRDRYGSSGRDYDDRDRRGDYDDRDRRGGGGYGRDYDDRDRRGGGGYSRDYDDRDRRGGGGWYDRKRDRSWTPEGRDSRDGYRSRR</sequence>
<proteinExistence type="predicted"/>
<reference evidence="5" key="1">
    <citation type="submission" date="2021-01" db="EMBL/GenBank/DDBJ databases">
        <authorList>
            <person name="Corre E."/>
            <person name="Pelletier E."/>
            <person name="Niang G."/>
            <person name="Scheremetjew M."/>
            <person name="Finn R."/>
            <person name="Kale V."/>
            <person name="Holt S."/>
            <person name="Cochrane G."/>
            <person name="Meng A."/>
            <person name="Brown T."/>
            <person name="Cohen L."/>
        </authorList>
    </citation>
    <scope>NUCLEOTIDE SEQUENCE</scope>
    <source>
        <strain evidence="5">NIES-381</strain>
    </source>
</reference>
<dbReference type="InterPro" id="IPR036612">
    <property type="entry name" value="KH_dom_type_1_sf"/>
</dbReference>
<evidence type="ECO:0000256" key="3">
    <source>
        <dbReference type="SAM" id="MobiDB-lite"/>
    </source>
</evidence>
<dbReference type="SMART" id="SM00322">
    <property type="entry name" value="KH"/>
    <property type="match status" value="5"/>
</dbReference>
<dbReference type="Pfam" id="PF00013">
    <property type="entry name" value="KH_1"/>
    <property type="match status" value="2"/>
</dbReference>
<organism evidence="5">
    <name type="scientific">Eutreptiella gymnastica</name>
    <dbReference type="NCBI Taxonomy" id="73025"/>
    <lineage>
        <taxon>Eukaryota</taxon>
        <taxon>Discoba</taxon>
        <taxon>Euglenozoa</taxon>
        <taxon>Euglenida</taxon>
        <taxon>Spirocuta</taxon>
        <taxon>Euglenophyceae</taxon>
        <taxon>Eutreptiales</taxon>
        <taxon>Eutreptiaceae</taxon>
        <taxon>Eutreptiella</taxon>
    </lineage>
</organism>
<accession>A0A7S1N3R2</accession>
<dbReference type="InterPro" id="IPR004087">
    <property type="entry name" value="KH_dom"/>
</dbReference>
<feature type="compositionally biased region" description="Low complexity" evidence="3">
    <location>
        <begin position="1"/>
        <end position="15"/>
    </location>
</feature>
<feature type="domain" description="K Homology" evidence="4">
    <location>
        <begin position="289"/>
        <end position="360"/>
    </location>
</feature>
<dbReference type="InterPro" id="IPR004088">
    <property type="entry name" value="KH_dom_type_1"/>
</dbReference>
<dbReference type="CDD" id="cd00105">
    <property type="entry name" value="KH-I"/>
    <property type="match status" value="3"/>
</dbReference>
<evidence type="ECO:0000256" key="1">
    <source>
        <dbReference type="ARBA" id="ARBA00022737"/>
    </source>
</evidence>
<keyword evidence="2" id="KW-0694">RNA-binding</keyword>
<protein>
    <recommendedName>
        <fullName evidence="4">K Homology domain-containing protein</fullName>
    </recommendedName>
</protein>
<dbReference type="PANTHER" id="PTHR10288">
    <property type="entry name" value="KH DOMAIN CONTAINING RNA BINDING PROTEIN"/>
    <property type="match status" value="1"/>
</dbReference>
<dbReference type="SUPFAM" id="SSF54791">
    <property type="entry name" value="Eukaryotic type KH-domain (KH-domain type I)"/>
    <property type="match status" value="4"/>
</dbReference>
<keyword evidence="1" id="KW-0677">Repeat</keyword>
<feature type="domain" description="K Homology" evidence="4">
    <location>
        <begin position="458"/>
        <end position="528"/>
    </location>
</feature>
<evidence type="ECO:0000256" key="2">
    <source>
        <dbReference type="PROSITE-ProRule" id="PRU00117"/>
    </source>
</evidence>
<dbReference type="EMBL" id="HBGA01015881">
    <property type="protein sequence ID" value="CAD8995097.1"/>
    <property type="molecule type" value="Transcribed_RNA"/>
</dbReference>
<feature type="compositionally biased region" description="Basic and acidic residues" evidence="3">
    <location>
        <begin position="599"/>
        <end position="621"/>
    </location>
</feature>
<feature type="domain" description="K Homology" evidence="4">
    <location>
        <begin position="118"/>
        <end position="193"/>
    </location>
</feature>
<evidence type="ECO:0000313" key="5">
    <source>
        <dbReference type="EMBL" id="CAD8995097.1"/>
    </source>
</evidence>
<feature type="compositionally biased region" description="Basic and acidic residues" evidence="3">
    <location>
        <begin position="526"/>
        <end position="544"/>
    </location>
</feature>
<feature type="compositionally biased region" description="Basic and acidic residues" evidence="3">
    <location>
        <begin position="644"/>
        <end position="732"/>
    </location>
</feature>
<dbReference type="Gene3D" id="3.30.310.210">
    <property type="match status" value="1"/>
</dbReference>
<evidence type="ECO:0000259" key="4">
    <source>
        <dbReference type="SMART" id="SM00322"/>
    </source>
</evidence>
<feature type="domain" description="K Homology" evidence="4">
    <location>
        <begin position="37"/>
        <end position="102"/>
    </location>
</feature>
<dbReference type="GO" id="GO:0003723">
    <property type="term" value="F:RNA binding"/>
    <property type="evidence" value="ECO:0007669"/>
    <property type="project" value="UniProtKB-UniRule"/>
</dbReference>
<dbReference type="AlphaFoldDB" id="A0A7S1N3R2"/>
<gene>
    <name evidence="5" type="ORF">EGYM00392_LOCUS6152</name>
</gene>
<feature type="region of interest" description="Disordered" evidence="3">
    <location>
        <begin position="1"/>
        <end position="39"/>
    </location>
</feature>
<name>A0A7S1N3R2_9EUGL</name>
<dbReference type="PROSITE" id="PS50084">
    <property type="entry name" value="KH_TYPE_1"/>
    <property type="match status" value="3"/>
</dbReference>
<feature type="domain" description="K Homology" evidence="4">
    <location>
        <begin position="213"/>
        <end position="276"/>
    </location>
</feature>
<feature type="region of interest" description="Disordered" evidence="3">
    <location>
        <begin position="520"/>
        <end position="732"/>
    </location>
</feature>
<feature type="compositionally biased region" description="Gly residues" evidence="3">
    <location>
        <begin position="545"/>
        <end position="555"/>
    </location>
</feature>